<dbReference type="SMART" id="SM00451">
    <property type="entry name" value="ZnF_U1"/>
    <property type="match status" value="2"/>
</dbReference>
<feature type="compositionally biased region" description="Low complexity" evidence="2">
    <location>
        <begin position="1246"/>
        <end position="1260"/>
    </location>
</feature>
<feature type="compositionally biased region" description="Basic and acidic residues" evidence="2">
    <location>
        <begin position="790"/>
        <end position="964"/>
    </location>
</feature>
<feature type="compositionally biased region" description="Basic and acidic residues" evidence="2">
    <location>
        <begin position="236"/>
        <end position="251"/>
    </location>
</feature>
<feature type="compositionally biased region" description="Polar residues" evidence="2">
    <location>
        <begin position="1471"/>
        <end position="1483"/>
    </location>
</feature>
<feature type="compositionally biased region" description="Basic and acidic residues" evidence="2">
    <location>
        <begin position="594"/>
        <end position="608"/>
    </location>
</feature>
<feature type="region of interest" description="Disordered" evidence="2">
    <location>
        <begin position="212"/>
        <end position="620"/>
    </location>
</feature>
<feature type="compositionally biased region" description="Low complexity" evidence="2">
    <location>
        <begin position="1718"/>
        <end position="1729"/>
    </location>
</feature>
<feature type="compositionally biased region" description="Gly residues" evidence="2">
    <location>
        <begin position="269"/>
        <end position="287"/>
    </location>
</feature>
<sequence>MGRERKCILCQIVYSSKQEMDEHMKSMLHHRELENLKGRDCGHECPVCRVTVVSLTDYANHISSRVHKQRVETAEREGAGNDQEEEYFDKDLIKLIETRKEVIRREEEAAAKRAREEEAQRREEEESRKRQQQIQKWSEARQYFCQKGALWDWRYPNKTPPTPPPPRKCKGPAWQEQGGWDCSSTPAGCRGPWETQEDIRFNWYDRKQGRSATWHAQEPPNVYKWSAGQRGSGSLHSREGTNKRWQQEEYLHPPAQQQSGGREPWQQNSGGGGATGLYGSSRGGHGLPGVLADRVMTEGPSSTESLHRMDFTSDQLDPVGSFDQLHRYARFEPQDDGRKGGHQNMAQEEPAGGAEHDRKSGMGPKAFGSNPKLDKACRWSPYPSHKETHPHPHPSEKHPKGPPPPPTFQTPQTPLGQGRDRDLRPRRDITLDLHRSSGLKPTQSRQDLRAGQQRAAQQQRSPDHSVEGREPRKLRDISTRISSSDNSNSLRTDRQTTSSSSGSTSTRQRAAKPSECLEKGLSSSSTTSLKTHLGRASSPSPTLTSSPKTHLSRASSPTLNLTPNPKTHLSRDSSPSPSTTPRTQLSRASSQDSDQLRLSRHRSQDLGRRQGSKSPQQDQEQLLNEMLRRAKETLLDKRSSVDLSAVNNRTEGQKAVSNDHRIEKKERTMVLHIKEQQQAESSAGVTVVEDNRQKRGKSSRQTRQDRANPAEDRASSRANPAEDRASSRANPAEDRASSRANPAEDRASSRASSRANPAEDRASSRANPAEDRASSRANPAQDRASSRANPAEDRASSRANPAEDRANPAEDRASSRANPAEDRASSRANPAEDRASSRANPAEDRASSRANPAEDRASSRANPAEDRASSRANPAEDRANPAEDRASSRANPAEDRASSRANPAEDRASSRANPAEDRASRRANPAEDRASRRANPAEDRASRRANPAEDRASSRANPAEDRAAASEPLETMMEFVTSPSDNHLSVQSVQVSTSTMESPEGAVLSLSPREEAVGEREEARGLVSGEEAMEVADAGLWSDSDPLRTIDPNLDLHTTSDPSSGSTQTKPTLPLGLKRDLTRHIGSKTKSGSHEPNLNIARRIRNVSGTRRGDAEKDLGLKPTLRQLISSSGSRRCVNWDQVYQEVHRKKQQQGKGMPRFGIEMVSCDQEGEEVPLAEGFQWETLFGLGDSGPAFAPVTPRKRSLSESSVAPDRSTANLSSLFGGQTPGQAIPGERAPGDGAGREVRCSSDQQSSSFFRDLQQPKVEGTPCEDSAQREVQGPLPEGPPGFEPRPDSVIGDSSSGTEQTDTQGARMKRRAAGDIACPEIPHSERKNKRMKVKSKKERLQVDHLLAVSLREEDLSRSLQGVDNSLIQARAALQAAYMEVQRLLVVKQQVSMEMSTLRRKRIELLQGIQGGVESLSLPRVKSCEEEMPLEMPPSLLSPLTEPLVASPNQVPLYLPPCSTPPSLSPSHQTHPQPITQSVVIKQEPLSPGRVTTKTEDAESAVTVHHGSHSTTSDPTPIPTAPHADCAASCQPVRGRKSERHRVSRELSQEGSSLPVGACVEWKDPSAGSPGLVQSGERGVQVTTADRGNFKSHPAPLSGQSSRKSSRAGIQDLETSPVPAPLSGQSSRKSSRAGIQDLETSPVLPLSNAPPQAEVKTIKRVRKLKKKRVLRKAKGEEQQLDNSDTELEAETTFSRPVRLIGTRRKPNGGCRPQVTTSSSTSSPPGTSEDRGERPGPPRSPATRPEERQDDSDSSLEMVVLPHAAPGEVVTIDTSGPEDGDMDICPRPQPAVSPPAPDTLKTEPQKLACNEVTSTSEMDGSSVGKSEVQLPPTSVKLSKTSSDLSLDGSSEPGGEDLPSEGMFEGHQETVNAMQVHMGLLYTCSGDRTVRAFSLVSRECVAVFEGHSTKVNCLLVSSGPGLQQRLYSGSSDQTIRCYNLRSRECVDQFSLPDRVLCLHNRWKVLYAGLANGSVVTFSIKTNKQLDVFECHGPRAVSCLATAQEGARRILLVGSYDSTISIRDAKSGLLLRTLEGHTKTVLCMKVVNDLVFSGSSDQSVHAHNIHTGELVRIYKGHSHAVTVVAILGKVMVTACLDKLVRVYELQSHDRLQVYGGHTDMVMCMAIHKNMIYTGCYDGSVQAVKLNLIQNYHCRWHGCCLIFGVLDHLQQHLLQDHASPNTQNLKCRWKNCDEYFTARNGSKQGAPRHMLQHVEEEWSGPAHP</sequence>
<dbReference type="GO" id="GO:0003723">
    <property type="term" value="F:RNA binding"/>
    <property type="evidence" value="ECO:0007669"/>
    <property type="project" value="InterPro"/>
</dbReference>
<feature type="compositionally biased region" description="Low complexity" evidence="2">
    <location>
        <begin position="537"/>
        <end position="549"/>
    </location>
</feature>
<dbReference type="Gene3D" id="3.30.160.60">
    <property type="entry name" value="Classic Zinc Finger"/>
    <property type="match status" value="1"/>
</dbReference>
<feature type="compositionally biased region" description="Low complexity" evidence="2">
    <location>
        <begin position="1835"/>
        <end position="1852"/>
    </location>
</feature>
<feature type="compositionally biased region" description="Basic and acidic residues" evidence="2">
    <location>
        <begin position="757"/>
        <end position="774"/>
    </location>
</feature>
<dbReference type="GeneTree" id="ENSGT00940000157336"/>
<feature type="region of interest" description="Disordered" evidence="2">
    <location>
        <begin position="1047"/>
        <end position="1070"/>
    </location>
</feature>
<dbReference type="InterPro" id="IPR018391">
    <property type="entry name" value="PQQ_b-propeller_rpt"/>
</dbReference>
<dbReference type="Ensembl" id="ENSOKIT00005012273.1">
    <property type="protein sequence ID" value="ENSOKIP00005011477.1"/>
    <property type="gene ID" value="ENSOKIG00005005198.1"/>
</dbReference>
<keyword evidence="1" id="KW-0853">WD repeat</keyword>
<organism evidence="4 5">
    <name type="scientific">Oncorhynchus kisutch</name>
    <name type="common">Coho salmon</name>
    <name type="synonym">Salmo kisutch</name>
    <dbReference type="NCBI Taxonomy" id="8019"/>
    <lineage>
        <taxon>Eukaryota</taxon>
        <taxon>Metazoa</taxon>
        <taxon>Chordata</taxon>
        <taxon>Craniata</taxon>
        <taxon>Vertebrata</taxon>
        <taxon>Euteleostomi</taxon>
        <taxon>Actinopterygii</taxon>
        <taxon>Neopterygii</taxon>
        <taxon>Teleostei</taxon>
        <taxon>Protacanthopterygii</taxon>
        <taxon>Salmoniformes</taxon>
        <taxon>Salmonidae</taxon>
        <taxon>Salmoninae</taxon>
        <taxon>Oncorhynchus</taxon>
    </lineage>
</organism>
<dbReference type="Pfam" id="PF00400">
    <property type="entry name" value="WD40"/>
    <property type="match status" value="3"/>
</dbReference>
<feature type="compositionally biased region" description="Basic and acidic residues" evidence="2">
    <location>
        <begin position="384"/>
        <end position="399"/>
    </location>
</feature>
<feature type="compositionally biased region" description="Basic and acidic residues" evidence="2">
    <location>
        <begin position="113"/>
        <end position="129"/>
    </location>
</feature>
<evidence type="ECO:0000313" key="4">
    <source>
        <dbReference type="Ensembl" id="ENSOKIP00005011477.1"/>
    </source>
</evidence>
<feature type="compositionally biased region" description="Basic and acidic residues" evidence="2">
    <location>
        <begin position="418"/>
        <end position="435"/>
    </location>
</feature>
<feature type="domain" description="C2H2-type" evidence="3">
    <location>
        <begin position="2153"/>
        <end position="2176"/>
    </location>
</feature>
<feature type="region of interest" description="Disordered" evidence="2">
    <location>
        <begin position="1194"/>
        <end position="1316"/>
    </location>
</feature>
<dbReference type="PANTHER" id="PTHR14435">
    <property type="entry name" value="ZINC FINGER PROTEIN 106"/>
    <property type="match status" value="1"/>
</dbReference>
<dbReference type="Pfam" id="PF12874">
    <property type="entry name" value="zf-met"/>
    <property type="match status" value="1"/>
</dbReference>
<feature type="compositionally biased region" description="Low complexity" evidence="2">
    <location>
        <begin position="449"/>
        <end position="460"/>
    </location>
</feature>
<dbReference type="Gene3D" id="2.130.10.10">
    <property type="entry name" value="YVTN repeat-like/Quinoprotein amine dehydrogenase"/>
    <property type="match status" value="2"/>
</dbReference>
<name>A0A8C7D2M2_ONCKI</name>
<dbReference type="InterPro" id="IPR013087">
    <property type="entry name" value="Znf_C2H2_type"/>
</dbReference>
<feature type="compositionally biased region" description="Polar residues" evidence="2">
    <location>
        <begin position="1052"/>
        <end position="1067"/>
    </location>
</feature>
<evidence type="ECO:0000256" key="2">
    <source>
        <dbReference type="SAM" id="MobiDB-lite"/>
    </source>
</evidence>
<feature type="repeat" description="WD" evidence="1">
    <location>
        <begin position="1905"/>
        <end position="1949"/>
    </location>
</feature>
<reference evidence="4" key="2">
    <citation type="submission" date="2025-09" db="UniProtKB">
        <authorList>
            <consortium name="Ensembl"/>
        </authorList>
    </citation>
    <scope>IDENTIFICATION</scope>
</reference>
<feature type="domain" description="C2H2-type" evidence="3">
    <location>
        <begin position="7"/>
        <end position="29"/>
    </location>
</feature>
<dbReference type="InterPro" id="IPR042622">
    <property type="entry name" value="Znf106"/>
</dbReference>
<reference evidence="4" key="1">
    <citation type="submission" date="2025-08" db="UniProtKB">
        <authorList>
            <consortium name="Ensembl"/>
        </authorList>
    </citation>
    <scope>IDENTIFICATION</scope>
</reference>
<feature type="region of interest" description="Disordered" evidence="2">
    <location>
        <begin position="113"/>
        <end position="133"/>
    </location>
</feature>
<proteinExistence type="predicted"/>
<dbReference type="GO" id="GO:0008286">
    <property type="term" value="P:insulin receptor signaling pathway"/>
    <property type="evidence" value="ECO:0007669"/>
    <property type="project" value="TreeGrafter"/>
</dbReference>
<feature type="compositionally biased region" description="Polar residues" evidence="2">
    <location>
        <begin position="1212"/>
        <end position="1221"/>
    </location>
</feature>
<feature type="region of interest" description="Disordered" evidence="2">
    <location>
        <begin position="674"/>
        <end position="1021"/>
    </location>
</feature>
<feature type="compositionally biased region" description="Low complexity" evidence="2">
    <location>
        <begin position="572"/>
        <end position="587"/>
    </location>
</feature>
<dbReference type="InterPro" id="IPR036322">
    <property type="entry name" value="WD40_repeat_dom_sf"/>
</dbReference>
<feature type="compositionally biased region" description="Polar residues" evidence="2">
    <location>
        <begin position="255"/>
        <end position="268"/>
    </location>
</feature>
<feature type="compositionally biased region" description="Polar residues" evidence="2">
    <location>
        <begin position="553"/>
        <end position="567"/>
    </location>
</feature>
<feature type="region of interest" description="Disordered" evidence="2">
    <location>
        <begin position="155"/>
        <end position="191"/>
    </location>
</feature>
<dbReference type="InterPro" id="IPR001680">
    <property type="entry name" value="WD40_rpt"/>
</dbReference>
<gene>
    <name evidence="4" type="primary">ZNF106</name>
    <name evidence="4" type="synonym">znf106a</name>
</gene>
<keyword evidence="5" id="KW-1185">Reference proteome</keyword>
<feature type="compositionally biased region" description="Basic residues" evidence="2">
    <location>
        <begin position="1537"/>
        <end position="1546"/>
    </location>
</feature>
<feature type="compositionally biased region" description="Low complexity" evidence="2">
    <location>
        <begin position="479"/>
        <end position="508"/>
    </location>
</feature>
<evidence type="ECO:0000313" key="5">
    <source>
        <dbReference type="Proteomes" id="UP000694557"/>
    </source>
</evidence>
<feature type="compositionally biased region" description="Basic residues" evidence="2">
    <location>
        <begin position="1661"/>
        <end position="1675"/>
    </location>
</feature>
<dbReference type="GO" id="GO:0005829">
    <property type="term" value="C:cytosol"/>
    <property type="evidence" value="ECO:0007669"/>
    <property type="project" value="TreeGrafter"/>
</dbReference>
<feature type="compositionally biased region" description="Pro residues" evidence="2">
    <location>
        <begin position="1789"/>
        <end position="1799"/>
    </location>
</feature>
<feature type="compositionally biased region" description="Polar residues" evidence="2">
    <location>
        <begin position="1296"/>
        <end position="1308"/>
    </location>
</feature>
<dbReference type="SMART" id="SM00355">
    <property type="entry name" value="ZnF_C2H2"/>
    <property type="match status" value="4"/>
</dbReference>
<dbReference type="SMART" id="SM00320">
    <property type="entry name" value="WD40"/>
    <property type="match status" value="6"/>
</dbReference>
<dbReference type="InterPro" id="IPR036236">
    <property type="entry name" value="Znf_C2H2_sf"/>
</dbReference>
<dbReference type="Proteomes" id="UP000694557">
    <property type="component" value="Unassembled WGS sequence"/>
</dbReference>
<dbReference type="SUPFAM" id="SSF57667">
    <property type="entry name" value="beta-beta-alpha zinc fingers"/>
    <property type="match status" value="1"/>
</dbReference>
<feature type="compositionally biased region" description="Basic and acidic residues" evidence="2">
    <location>
        <begin position="324"/>
        <end position="339"/>
    </location>
</feature>
<feature type="compositionally biased region" description="Low complexity" evidence="2">
    <location>
        <begin position="985"/>
        <end position="995"/>
    </location>
</feature>
<dbReference type="GO" id="GO:0017124">
    <property type="term" value="F:SH3 domain binding"/>
    <property type="evidence" value="ECO:0007669"/>
    <property type="project" value="TreeGrafter"/>
</dbReference>
<dbReference type="InterPro" id="IPR003604">
    <property type="entry name" value="Matrin/U1-like-C_Znf_C2H2"/>
</dbReference>
<dbReference type="PROSITE" id="PS00028">
    <property type="entry name" value="ZINC_FINGER_C2H2_1"/>
    <property type="match status" value="2"/>
</dbReference>
<dbReference type="SMART" id="SM00564">
    <property type="entry name" value="PQQ"/>
    <property type="match status" value="5"/>
</dbReference>
<feature type="compositionally biased region" description="Basic and acidic residues" evidence="2">
    <location>
        <begin position="702"/>
        <end position="748"/>
    </location>
</feature>
<dbReference type="InterPro" id="IPR015943">
    <property type="entry name" value="WD40/YVTN_repeat-like_dom_sf"/>
</dbReference>
<dbReference type="SUPFAM" id="SSF50978">
    <property type="entry name" value="WD40 repeat-like"/>
    <property type="match status" value="1"/>
</dbReference>
<dbReference type="GO" id="GO:0016020">
    <property type="term" value="C:membrane"/>
    <property type="evidence" value="ECO:0007669"/>
    <property type="project" value="TreeGrafter"/>
</dbReference>
<dbReference type="CDD" id="cd00200">
    <property type="entry name" value="WD40"/>
    <property type="match status" value="1"/>
</dbReference>
<evidence type="ECO:0000259" key="3">
    <source>
        <dbReference type="PROSITE" id="PS00028"/>
    </source>
</evidence>
<dbReference type="PROSITE" id="PS50082">
    <property type="entry name" value="WD_REPEATS_2"/>
    <property type="match status" value="1"/>
</dbReference>
<dbReference type="PANTHER" id="PTHR14435:SF2">
    <property type="entry name" value="ZINC FINGER PROTEIN 106"/>
    <property type="match status" value="1"/>
</dbReference>
<dbReference type="FunFam" id="2.130.10.10:FF:000114">
    <property type="entry name" value="zinc finger protein 106 isoform X1"/>
    <property type="match status" value="1"/>
</dbReference>
<dbReference type="GO" id="GO:0008270">
    <property type="term" value="F:zinc ion binding"/>
    <property type="evidence" value="ECO:0007669"/>
    <property type="project" value="InterPro"/>
</dbReference>
<feature type="compositionally biased region" description="Basic and acidic residues" evidence="2">
    <location>
        <begin position="1008"/>
        <end position="1020"/>
    </location>
</feature>
<accession>A0A8C7D2M2</accession>
<feature type="compositionally biased region" description="Basic and acidic residues" evidence="2">
    <location>
        <begin position="461"/>
        <end position="478"/>
    </location>
</feature>
<feature type="region of interest" description="Disordered" evidence="2">
    <location>
        <begin position="1464"/>
        <end position="1860"/>
    </location>
</feature>
<protein>
    <submittedName>
        <fullName evidence="4">Zinc finger protein 106</fullName>
    </submittedName>
</protein>
<evidence type="ECO:0000256" key="1">
    <source>
        <dbReference type="PROSITE-ProRule" id="PRU00221"/>
    </source>
</evidence>